<evidence type="ECO:0000313" key="2">
    <source>
        <dbReference type="EMBL" id="CEA06646.1"/>
    </source>
</evidence>
<sequence>MPADGGAASDPDELARWDAVLTQLEDNLEASLDGSTLAEQAEAVARGWQPPLDLGPLPPELAARAVRLAQAQQRALKHLRREARVVRKQAELLRTAAPTQRAVYLDVAG</sequence>
<protein>
    <submittedName>
        <fullName evidence="2">Uncharacterized protein</fullName>
    </submittedName>
</protein>
<organism evidence="2">
    <name type="scientific">Arthrobacter saudimassiliensis</name>
    <dbReference type="NCBI Taxonomy" id="1461584"/>
    <lineage>
        <taxon>Bacteria</taxon>
        <taxon>Bacillati</taxon>
        <taxon>Actinomycetota</taxon>
        <taxon>Actinomycetes</taxon>
        <taxon>Micrococcales</taxon>
        <taxon>Micrococcaceae</taxon>
        <taxon>Arthrobacter</taxon>
    </lineage>
</organism>
<dbReference type="EMBL" id="LN483070">
    <property type="protein sequence ID" value="CEA06646.1"/>
    <property type="molecule type" value="Genomic_DNA"/>
</dbReference>
<name>A0A078MPA2_9MICC</name>
<dbReference type="PATRIC" id="fig|1461584.3.peg.52"/>
<gene>
    <name evidence="2" type="ORF">BN1051_00053</name>
</gene>
<feature type="coiled-coil region" evidence="1">
    <location>
        <begin position="62"/>
        <end position="96"/>
    </location>
</feature>
<evidence type="ECO:0000256" key="1">
    <source>
        <dbReference type="SAM" id="Coils"/>
    </source>
</evidence>
<accession>A0A078MPA2</accession>
<reference evidence="2" key="1">
    <citation type="submission" date="2014-07" db="EMBL/GenBank/DDBJ databases">
        <authorList>
            <person name="Urmite Genomes Urmite Genomes"/>
        </authorList>
    </citation>
    <scope>NUCLEOTIDE SEQUENCE</scope>
    <source>
        <strain evidence="2">11W110_air</strain>
    </source>
</reference>
<dbReference type="AlphaFoldDB" id="A0A078MPA2"/>
<keyword evidence="1" id="KW-0175">Coiled coil</keyword>
<proteinExistence type="predicted"/>